<evidence type="ECO:0000313" key="12">
    <source>
        <dbReference type="EMBL" id="KUK36345.1"/>
    </source>
</evidence>
<comment type="subcellular location">
    <subcellularLocation>
        <location evidence="8">Cytoplasm</location>
    </subcellularLocation>
</comment>
<evidence type="ECO:0000256" key="1">
    <source>
        <dbReference type="ARBA" id="ARBA00022490"/>
    </source>
</evidence>
<feature type="binding site" evidence="8">
    <location>
        <position position="112"/>
    </location>
    <ligand>
        <name>Mg(2+)</name>
        <dbReference type="ChEBI" id="CHEBI:18420"/>
        <label>2</label>
    </ligand>
</feature>
<dbReference type="PANTHER" id="PTHR43555:SF1">
    <property type="entry name" value="PHOSPHORIBOSYLFORMYLGLYCINAMIDINE SYNTHASE SUBUNIT PURL"/>
    <property type="match status" value="1"/>
</dbReference>
<feature type="binding site" evidence="8">
    <location>
        <position position="47"/>
    </location>
    <ligand>
        <name>ATP</name>
        <dbReference type="ChEBI" id="CHEBI:30616"/>
    </ligand>
</feature>
<dbReference type="CDD" id="cd02203">
    <property type="entry name" value="PurL_repeat1"/>
    <property type="match status" value="1"/>
</dbReference>
<dbReference type="EMBL" id="LGFO01000112">
    <property type="protein sequence ID" value="KUK36345.1"/>
    <property type="molecule type" value="Genomic_DNA"/>
</dbReference>
<comment type="similarity">
    <text evidence="8">Belongs to the FGAMS family.</text>
</comment>
<evidence type="ECO:0000256" key="8">
    <source>
        <dbReference type="HAMAP-Rule" id="MF_00420"/>
    </source>
</evidence>
<dbReference type="NCBIfam" id="NF002290">
    <property type="entry name" value="PRK01213.1"/>
    <property type="match status" value="1"/>
</dbReference>
<dbReference type="AlphaFoldDB" id="A0A101FG10"/>
<protein>
    <recommendedName>
        <fullName evidence="8">Phosphoribosylformylglycinamidine synthase subunit PurL</fullName>
        <shortName evidence="8">FGAM synthase</shortName>
        <ecNumber evidence="8">6.3.5.3</ecNumber>
    </recommendedName>
    <alternativeName>
        <fullName evidence="8">Formylglycinamide ribonucleotide amidotransferase subunit II</fullName>
        <shortName evidence="8">FGAR amidotransferase II</shortName>
        <shortName evidence="8">FGAR-AT II</shortName>
    </alternativeName>
    <alternativeName>
        <fullName evidence="8">Glutamine amidotransferase PurL</fullName>
    </alternativeName>
    <alternativeName>
        <fullName evidence="8">Phosphoribosylformylglycinamidine synthase subunit II</fullName>
    </alternativeName>
</protein>
<dbReference type="Proteomes" id="UP000053326">
    <property type="component" value="Unassembled WGS sequence"/>
</dbReference>
<dbReference type="PIRSF" id="PIRSF001587">
    <property type="entry name" value="FGAM_synthase_II"/>
    <property type="match status" value="1"/>
</dbReference>
<feature type="binding site" evidence="8">
    <location>
        <position position="111"/>
    </location>
    <ligand>
        <name>substrate</name>
    </ligand>
</feature>
<dbReference type="InterPro" id="IPR010918">
    <property type="entry name" value="PurM-like_C_dom"/>
</dbReference>
<feature type="domain" description="PurM-like N-terminal" evidence="9">
    <location>
        <begin position="433"/>
        <end position="551"/>
    </location>
</feature>
<feature type="binding site" evidence="8">
    <location>
        <position position="263"/>
    </location>
    <ligand>
        <name>Mg(2+)</name>
        <dbReference type="ChEBI" id="CHEBI:18420"/>
        <label>2</label>
    </ligand>
</feature>
<dbReference type="UniPathway" id="UPA00074">
    <property type="reaction ID" value="UER00128"/>
</dbReference>
<keyword evidence="6 8" id="KW-0067">ATP-binding</keyword>
<name>A0A101FG10_9THEO</name>
<gene>
    <name evidence="8" type="primary">purL</name>
    <name evidence="12" type="ORF">XD66_0945</name>
</gene>
<proteinExistence type="inferred from homology"/>
<comment type="pathway">
    <text evidence="8">Purine metabolism; IMP biosynthesis via de novo pathway; 5-amino-1-(5-phospho-D-ribosyl)imidazole from N(2)-formyl-N(1)-(5-phospho-D-ribosyl)glycinamide: step 1/2.</text>
</comment>
<comment type="catalytic activity">
    <reaction evidence="8">
        <text>N(2)-formyl-N(1)-(5-phospho-beta-D-ribosyl)glycinamide + L-glutamine + ATP + H2O = 2-formamido-N(1)-(5-O-phospho-beta-D-ribosyl)acetamidine + L-glutamate + ADP + phosphate + H(+)</text>
        <dbReference type="Rhea" id="RHEA:17129"/>
        <dbReference type="ChEBI" id="CHEBI:15377"/>
        <dbReference type="ChEBI" id="CHEBI:15378"/>
        <dbReference type="ChEBI" id="CHEBI:29985"/>
        <dbReference type="ChEBI" id="CHEBI:30616"/>
        <dbReference type="ChEBI" id="CHEBI:43474"/>
        <dbReference type="ChEBI" id="CHEBI:58359"/>
        <dbReference type="ChEBI" id="CHEBI:147286"/>
        <dbReference type="ChEBI" id="CHEBI:147287"/>
        <dbReference type="ChEBI" id="CHEBI:456216"/>
        <dbReference type="EC" id="6.3.5.3"/>
    </reaction>
</comment>
<evidence type="ECO:0000256" key="7">
    <source>
        <dbReference type="ARBA" id="ARBA00022842"/>
    </source>
</evidence>
<evidence type="ECO:0000313" key="13">
    <source>
        <dbReference type="Proteomes" id="UP000053326"/>
    </source>
</evidence>
<dbReference type="Pfam" id="PF02769">
    <property type="entry name" value="AIRS_C"/>
    <property type="match status" value="2"/>
</dbReference>
<dbReference type="SUPFAM" id="SSF55326">
    <property type="entry name" value="PurM N-terminal domain-like"/>
    <property type="match status" value="2"/>
</dbReference>
<evidence type="ECO:0000256" key="3">
    <source>
        <dbReference type="ARBA" id="ARBA00022723"/>
    </source>
</evidence>
<dbReference type="GO" id="GO:0000287">
    <property type="term" value="F:magnesium ion binding"/>
    <property type="evidence" value="ECO:0007669"/>
    <property type="project" value="UniProtKB-UniRule"/>
</dbReference>
<evidence type="ECO:0000259" key="10">
    <source>
        <dbReference type="Pfam" id="PF02769"/>
    </source>
</evidence>
<keyword evidence="3 8" id="KW-0479">Metal-binding</keyword>
<dbReference type="InterPro" id="IPR041609">
    <property type="entry name" value="PurL_linker"/>
</dbReference>
<evidence type="ECO:0000256" key="4">
    <source>
        <dbReference type="ARBA" id="ARBA00022741"/>
    </source>
</evidence>
<dbReference type="Pfam" id="PF18072">
    <property type="entry name" value="FGAR-AT_linker"/>
    <property type="match status" value="1"/>
</dbReference>
<dbReference type="SUPFAM" id="SSF56042">
    <property type="entry name" value="PurM C-terminal domain-like"/>
    <property type="match status" value="2"/>
</dbReference>
<dbReference type="GO" id="GO:0005524">
    <property type="term" value="F:ATP binding"/>
    <property type="evidence" value="ECO:0007669"/>
    <property type="project" value="UniProtKB-UniRule"/>
</dbReference>
<dbReference type="PANTHER" id="PTHR43555">
    <property type="entry name" value="PHOSPHORIBOSYLFORMYLGLYCINAMIDINE SYNTHASE SUBUNIT PURL"/>
    <property type="match status" value="1"/>
</dbReference>
<feature type="domain" description="Phosphoribosylformylglycinamidine synthase linker" evidence="11">
    <location>
        <begin position="9"/>
        <end position="48"/>
    </location>
</feature>
<evidence type="ECO:0000259" key="11">
    <source>
        <dbReference type="Pfam" id="PF18072"/>
    </source>
</evidence>
<dbReference type="GO" id="GO:0005737">
    <property type="term" value="C:cytoplasm"/>
    <property type="evidence" value="ECO:0007669"/>
    <property type="project" value="UniProtKB-SubCell"/>
</dbReference>
<dbReference type="Gene3D" id="3.30.1330.10">
    <property type="entry name" value="PurM-like, N-terminal domain"/>
    <property type="match status" value="2"/>
</dbReference>
<keyword evidence="4 8" id="KW-0547">Nucleotide-binding</keyword>
<evidence type="ECO:0000256" key="5">
    <source>
        <dbReference type="ARBA" id="ARBA00022755"/>
    </source>
</evidence>
<dbReference type="HAMAP" id="MF_00420">
    <property type="entry name" value="PurL_2"/>
    <property type="match status" value="1"/>
</dbReference>
<dbReference type="GO" id="GO:0006189">
    <property type="term" value="P:'de novo' IMP biosynthetic process"/>
    <property type="evidence" value="ECO:0007669"/>
    <property type="project" value="UniProtKB-UniRule"/>
</dbReference>
<feature type="active site" evidence="8">
    <location>
        <position position="44"/>
    </location>
</feature>
<keyword evidence="7 8" id="KW-0460">Magnesium</keyword>
<sequence length="733" mass="78560">MAEKKPAWQEMGLTAQEYERICEILGREPNYLETGIFAVLWSEHCSYKNSRPVLKRFPTEGRHVLQGPGENAGIVDIGDGQGVALKIESHNHPSAIEPYQGAATGVGGIVRDIFAMGARPVALLNSLRFGSLADPRVRYLFSGVVAGISGYGNCLGIPTVGGDVFFHPSFKENPLVNAMCVGLVEHAQIRRGQAAGVGNSVMVVGARTGRDGIHGCTFASEELSEESEERRPAVQVGDPFLEKLLIEACLEVIKKGYVVGIQDLGAAGLTSSSAEMAGRAGTGMEIDVSLVPRREEGMTPYEVMLSESQERMLLVLEPRHVEPVRRIFSKWGLEAAVIGRVTGDGIYRVLDGENPVAEIPVKALTDSPVYYPEQQEPEYYQRLRSWTPDALPEPEDLTAVLRQLLASPNIASKEWIYTQYDHMVMLNTVVGPGADAAVLRVKGTPKGIALTTDGNPRYCYLDPYRGGAIAVAEAARNLSCVGAEPLGLTDCLNFGNPGKPEIYWQFTRTVEGMSEACRALGIPVVSGNVSFYNETDGEAIHPAPVVGMVGLLPDVARHVTGAFRDPGDEIVLLGRFAPALGASEYLSVIHGVEAGAVPHLDLNREKRVQECCRSLVREGLIKSAHDCAEGGLAVALAECCLAGKLGATVELPFSGRLDELLFGEVQSCIVVSCAPAQLPAVVREAAARGVDCREIGTTGGGHLLIADAGGSVVTKISVEEMKEIWRGSIASYF</sequence>
<dbReference type="PATRIC" id="fig|85874.4.peg.322"/>
<feature type="binding site" evidence="8">
    <location>
        <position position="490"/>
    </location>
    <ligand>
        <name>ATP</name>
        <dbReference type="ChEBI" id="CHEBI:30616"/>
    </ligand>
</feature>
<keyword evidence="1 8" id="KW-0963">Cytoplasm</keyword>
<feature type="binding site" evidence="8">
    <location>
        <begin position="307"/>
        <end position="309"/>
    </location>
    <ligand>
        <name>substrate</name>
    </ligand>
</feature>
<dbReference type="CDD" id="cd02204">
    <property type="entry name" value="PurL_repeat2"/>
    <property type="match status" value="1"/>
</dbReference>
<feature type="domain" description="PurM-like N-terminal" evidence="9">
    <location>
        <begin position="69"/>
        <end position="184"/>
    </location>
</feature>
<dbReference type="NCBIfam" id="TIGR01736">
    <property type="entry name" value="FGAM_synth_II"/>
    <property type="match status" value="1"/>
</dbReference>
<feature type="binding site" evidence="8">
    <location>
        <begin position="89"/>
        <end position="92"/>
    </location>
    <ligand>
        <name>substrate</name>
    </ligand>
</feature>
<feature type="binding site" evidence="8">
    <location>
        <position position="235"/>
    </location>
    <ligand>
        <name>substrate</name>
    </ligand>
</feature>
<dbReference type="InterPro" id="IPR036921">
    <property type="entry name" value="PurM-like_N_sf"/>
</dbReference>
<reference evidence="13" key="1">
    <citation type="journal article" date="2015" name="MBio">
        <title>Genome-Resolved Metagenomic Analysis Reveals Roles for Candidate Phyla and Other Microbial Community Members in Biogeochemical Transformations in Oil Reservoirs.</title>
        <authorList>
            <person name="Hu P."/>
            <person name="Tom L."/>
            <person name="Singh A."/>
            <person name="Thomas B.C."/>
            <person name="Baker B.J."/>
            <person name="Piceno Y.M."/>
            <person name="Andersen G.L."/>
            <person name="Banfield J.F."/>
        </authorList>
    </citation>
    <scope>NUCLEOTIDE SEQUENCE [LARGE SCALE GENOMIC DNA]</scope>
</reference>
<dbReference type="FunFam" id="3.30.1330.10:FF:000004">
    <property type="entry name" value="Phosphoribosylformylglycinamidine synthase subunit PurL"/>
    <property type="match status" value="1"/>
</dbReference>
<evidence type="ECO:0000256" key="6">
    <source>
        <dbReference type="ARBA" id="ARBA00022840"/>
    </source>
</evidence>
<evidence type="ECO:0000259" key="9">
    <source>
        <dbReference type="Pfam" id="PF00586"/>
    </source>
</evidence>
<comment type="subunit">
    <text evidence="8">Monomer. Part of the FGAM synthase complex composed of 1 PurL, 1 PurQ and 2 PurS subunits.</text>
</comment>
<comment type="function">
    <text evidence="8">Part of the phosphoribosylformylglycinamidine synthase complex involved in the purines biosynthetic pathway. Catalyzes the ATP-dependent conversion of formylglycinamide ribonucleotide (FGAR) and glutamine to yield formylglycinamidine ribonucleotide (FGAM) and glutamate. The FGAM synthase complex is composed of three subunits. PurQ produces an ammonia molecule by converting glutamine to glutamate. PurL transfers the ammonia molecule to FGAR to form FGAM in an ATP-dependent manner. PurS interacts with PurQ and PurL and is thought to assist in the transfer of the ammonia molecule from PurQ to PurL.</text>
</comment>
<dbReference type="InterPro" id="IPR036676">
    <property type="entry name" value="PurM-like_C_sf"/>
</dbReference>
<keyword evidence="5 8" id="KW-0658">Purine biosynthesis</keyword>
<dbReference type="Gene3D" id="3.90.650.10">
    <property type="entry name" value="PurM-like C-terminal domain"/>
    <property type="match status" value="2"/>
</dbReference>
<accession>A0A101FG10</accession>
<dbReference type="InterPro" id="IPR010074">
    <property type="entry name" value="PRibForGlyAmidine_synth_PurL"/>
</dbReference>
<comment type="caution">
    <text evidence="12">The sequence shown here is derived from an EMBL/GenBank/DDBJ whole genome shotgun (WGS) entry which is preliminary data.</text>
</comment>
<feature type="binding site" evidence="8">
    <location>
        <position position="528"/>
    </location>
    <ligand>
        <name>Mg(2+)</name>
        <dbReference type="ChEBI" id="CHEBI:18420"/>
        <label>1</label>
    </ligand>
</feature>
<dbReference type="InterPro" id="IPR016188">
    <property type="entry name" value="PurM-like_N"/>
</dbReference>
<dbReference type="GO" id="GO:0004642">
    <property type="term" value="F:phosphoribosylformylglycinamidine synthase activity"/>
    <property type="evidence" value="ECO:0007669"/>
    <property type="project" value="UniProtKB-UniRule"/>
</dbReference>
<feature type="binding site" evidence="8">
    <location>
        <position position="86"/>
    </location>
    <ligand>
        <name>ATP</name>
        <dbReference type="ChEBI" id="CHEBI:30616"/>
    </ligand>
</feature>
<dbReference type="EC" id="6.3.5.3" evidence="8"/>
<feature type="binding site" evidence="8">
    <location>
        <position position="88"/>
    </location>
    <ligand>
        <name>Mg(2+)</name>
        <dbReference type="ChEBI" id="CHEBI:18420"/>
        <label>1</label>
    </ligand>
</feature>
<organism evidence="12 13">
    <name type="scientific">Thermacetogenium phaeum</name>
    <dbReference type="NCBI Taxonomy" id="85874"/>
    <lineage>
        <taxon>Bacteria</taxon>
        <taxon>Bacillati</taxon>
        <taxon>Bacillota</taxon>
        <taxon>Clostridia</taxon>
        <taxon>Thermoanaerobacterales</taxon>
        <taxon>Thermoanaerobacteraceae</taxon>
        <taxon>Thermacetogenium</taxon>
    </lineage>
</organism>
<keyword evidence="2 8" id="KW-0436">Ligase</keyword>
<feature type="domain" description="PurM-like C-terminal" evidence="10">
    <location>
        <begin position="197"/>
        <end position="349"/>
    </location>
</feature>
<feature type="domain" description="PurM-like C-terminal" evidence="10">
    <location>
        <begin position="566"/>
        <end position="701"/>
    </location>
</feature>
<feature type="binding site" evidence="8">
    <location>
        <position position="530"/>
    </location>
    <ligand>
        <name>substrate</name>
    </ligand>
</feature>
<comment type="caution">
    <text evidence="8">Lacks conserved residue(s) required for the propagation of feature annotation.</text>
</comment>
<dbReference type="Pfam" id="PF00586">
    <property type="entry name" value="AIRS"/>
    <property type="match status" value="2"/>
</dbReference>
<evidence type="ECO:0000256" key="2">
    <source>
        <dbReference type="ARBA" id="ARBA00022598"/>
    </source>
</evidence>
<feature type="binding site" evidence="8">
    <location>
        <position position="527"/>
    </location>
    <ligand>
        <name>ATP</name>
        <dbReference type="ChEBI" id="CHEBI:30616"/>
    </ligand>
</feature>
<feature type="active site" description="Proton acceptor" evidence="8">
    <location>
        <position position="90"/>
    </location>
</feature>